<evidence type="ECO:0000256" key="1">
    <source>
        <dbReference type="SAM" id="SignalP"/>
    </source>
</evidence>
<proteinExistence type="predicted"/>
<organism evidence="2 3">
    <name type="scientific">Rhizoctonia solani</name>
    <dbReference type="NCBI Taxonomy" id="456999"/>
    <lineage>
        <taxon>Eukaryota</taxon>
        <taxon>Fungi</taxon>
        <taxon>Dikarya</taxon>
        <taxon>Basidiomycota</taxon>
        <taxon>Agaricomycotina</taxon>
        <taxon>Agaricomycetes</taxon>
        <taxon>Cantharellales</taxon>
        <taxon>Ceratobasidiaceae</taxon>
        <taxon>Rhizoctonia</taxon>
    </lineage>
</organism>
<evidence type="ECO:0000313" key="2">
    <source>
        <dbReference type="EMBL" id="CAE6525690.1"/>
    </source>
</evidence>
<accession>A0A8H3DGP8</accession>
<dbReference type="Proteomes" id="UP000663831">
    <property type="component" value="Unassembled WGS sequence"/>
</dbReference>
<gene>
    <name evidence="2" type="ORF">RDB_LOCUS150967</name>
</gene>
<feature type="non-terminal residue" evidence="2">
    <location>
        <position position="1"/>
    </location>
</feature>
<name>A0A8H3DGP8_9AGAM</name>
<dbReference type="EMBL" id="CAJMWV010006938">
    <property type="protein sequence ID" value="CAE6525690.1"/>
    <property type="molecule type" value="Genomic_DNA"/>
</dbReference>
<evidence type="ECO:0000313" key="3">
    <source>
        <dbReference type="Proteomes" id="UP000663831"/>
    </source>
</evidence>
<feature type="signal peptide" evidence="1">
    <location>
        <begin position="1"/>
        <end position="17"/>
    </location>
</feature>
<keyword evidence="1" id="KW-0732">Signal</keyword>
<dbReference type="AlphaFoldDB" id="A0A8H3DGP8"/>
<protein>
    <submittedName>
        <fullName evidence="2">Uncharacterized protein</fullName>
    </submittedName>
</protein>
<feature type="chain" id="PRO_5034591877" evidence="1">
    <location>
        <begin position="18"/>
        <end position="182"/>
    </location>
</feature>
<comment type="caution">
    <text evidence="2">The sequence shown here is derived from an EMBL/GenBank/DDBJ whole genome shotgun (WGS) entry which is preliminary data.</text>
</comment>
<reference evidence="2" key="1">
    <citation type="submission" date="2021-01" db="EMBL/GenBank/DDBJ databases">
        <authorList>
            <person name="Kaushik A."/>
        </authorList>
    </citation>
    <scope>NUCLEOTIDE SEQUENCE</scope>
    <source>
        <strain evidence="2">AG3-1AP</strain>
    </source>
</reference>
<sequence>MFKWLLATYYLYSVAVALTNHGAHANHHKLKPRTPLPEKGIIFDQVETSITTRTARLRATLPVFQFVHGRSSEYELGRALDEYMLVKGRPISTMAYSVEPDLAMFAWLGYDKSRRVLSGTPPIAQPPVVPFNAPSYLDVYIYIGTDRSHRLRTVLGIIVRDRGDTMTPASTPTALVSINEQV</sequence>